<comment type="caution">
    <text evidence="3">The sequence shown here is derived from an EMBL/GenBank/DDBJ whole genome shotgun (WGS) entry which is preliminary data.</text>
</comment>
<dbReference type="EMBL" id="WEKV01000016">
    <property type="protein sequence ID" value="KAB7783499.1"/>
    <property type="molecule type" value="Genomic_DNA"/>
</dbReference>
<keyword evidence="1" id="KW-0175">Coiled coil</keyword>
<evidence type="ECO:0000256" key="2">
    <source>
        <dbReference type="SAM" id="Phobius"/>
    </source>
</evidence>
<protein>
    <submittedName>
        <fullName evidence="3">Uncharacterized protein</fullName>
    </submittedName>
</protein>
<evidence type="ECO:0000313" key="3">
    <source>
        <dbReference type="EMBL" id="KAB7783499.1"/>
    </source>
</evidence>
<organism evidence="3 4">
    <name type="scientific">Methylorubrum populi</name>
    <dbReference type="NCBI Taxonomy" id="223967"/>
    <lineage>
        <taxon>Bacteria</taxon>
        <taxon>Pseudomonadati</taxon>
        <taxon>Pseudomonadota</taxon>
        <taxon>Alphaproteobacteria</taxon>
        <taxon>Hyphomicrobiales</taxon>
        <taxon>Methylobacteriaceae</taxon>
        <taxon>Methylorubrum</taxon>
    </lineage>
</organism>
<keyword evidence="2" id="KW-1133">Transmembrane helix</keyword>
<evidence type="ECO:0000313" key="4">
    <source>
        <dbReference type="Proteomes" id="UP000469949"/>
    </source>
</evidence>
<name>A0A833J3G8_9HYPH</name>
<feature type="coiled-coil region" evidence="1">
    <location>
        <begin position="87"/>
        <end position="114"/>
    </location>
</feature>
<sequence length="138" mass="14736">MLVSEALAQAPNPQAVIDQTATFYLNQGVLGATCLVFIGLFVGVSWVARGFYKDLKAAWASIASERERMILAQQATVTATEKSVAALEGLKSTLETSKDASEDLTKQVELAAQESRHALSNIKASLDGIAGRLDRGRP</sequence>
<dbReference type="AlphaFoldDB" id="A0A833J3G8"/>
<keyword evidence="2" id="KW-0472">Membrane</keyword>
<accession>A0A833J3G8</accession>
<reference evidence="3 4" key="1">
    <citation type="submission" date="2019-10" db="EMBL/GenBank/DDBJ databases">
        <title>Draft Genome Sequence of the Caffeine Degrading Methylotroph Methylorubrum populi PINKEL.</title>
        <authorList>
            <person name="Dawson S.C."/>
            <person name="Zhang X."/>
            <person name="Wright M.E."/>
            <person name="Sharma G."/>
            <person name="Langner J.T."/>
            <person name="Ditty J.L."/>
            <person name="Subuyuj G.A."/>
        </authorList>
    </citation>
    <scope>NUCLEOTIDE SEQUENCE [LARGE SCALE GENOMIC DNA]</scope>
    <source>
        <strain evidence="3 4">Pinkel</strain>
    </source>
</reference>
<dbReference type="RefSeq" id="WP_152278170.1">
    <property type="nucleotide sequence ID" value="NZ_WEKV01000016.1"/>
</dbReference>
<keyword evidence="2" id="KW-0812">Transmembrane</keyword>
<proteinExistence type="predicted"/>
<feature type="transmembrane region" description="Helical" evidence="2">
    <location>
        <begin position="29"/>
        <end position="48"/>
    </location>
</feature>
<dbReference type="Proteomes" id="UP000469949">
    <property type="component" value="Unassembled WGS sequence"/>
</dbReference>
<evidence type="ECO:0000256" key="1">
    <source>
        <dbReference type="SAM" id="Coils"/>
    </source>
</evidence>
<gene>
    <name evidence="3" type="ORF">F8B43_4061</name>
</gene>